<protein>
    <submittedName>
        <fullName evidence="1">Uncharacterized protein</fullName>
    </submittedName>
</protein>
<accession>A0A852V920</accession>
<comment type="caution">
    <text evidence="1">The sequence shown here is derived from an EMBL/GenBank/DDBJ whole genome shotgun (WGS) entry which is preliminary data.</text>
</comment>
<dbReference type="Proteomes" id="UP000576393">
    <property type="component" value="Unassembled WGS sequence"/>
</dbReference>
<sequence length="89" mass="8984">MTITLLDAPAAPAAAPAAYIPHVDPACPACGATGTANVGVLEDLNGDAYTDCCGANPIAFTCRIYLVSVYLSAAEEWPDACPHCGTCPA</sequence>
<dbReference type="RefSeq" id="WP_179829096.1">
    <property type="nucleotide sequence ID" value="NZ_JACCCO010000004.1"/>
</dbReference>
<evidence type="ECO:0000313" key="1">
    <source>
        <dbReference type="EMBL" id="NYF44626.1"/>
    </source>
</evidence>
<keyword evidence="2" id="KW-1185">Reference proteome</keyword>
<name>A0A852V920_9ACTN</name>
<dbReference type="EMBL" id="JACCCO010000004">
    <property type="protein sequence ID" value="NYF44626.1"/>
    <property type="molecule type" value="Genomic_DNA"/>
</dbReference>
<dbReference type="AlphaFoldDB" id="A0A852V920"/>
<evidence type="ECO:0000313" key="2">
    <source>
        <dbReference type="Proteomes" id="UP000576393"/>
    </source>
</evidence>
<organism evidence="1 2">
    <name type="scientific">Streptosporangium sandarakinum</name>
    <dbReference type="NCBI Taxonomy" id="1260955"/>
    <lineage>
        <taxon>Bacteria</taxon>
        <taxon>Bacillati</taxon>
        <taxon>Actinomycetota</taxon>
        <taxon>Actinomycetes</taxon>
        <taxon>Streptosporangiales</taxon>
        <taxon>Streptosporangiaceae</taxon>
        <taxon>Streptosporangium</taxon>
    </lineage>
</organism>
<reference evidence="1 2" key="1">
    <citation type="submission" date="2020-07" db="EMBL/GenBank/DDBJ databases">
        <title>Sequencing the genomes of 1000 actinobacteria strains.</title>
        <authorList>
            <person name="Klenk H.-P."/>
        </authorList>
    </citation>
    <scope>NUCLEOTIDE SEQUENCE [LARGE SCALE GENOMIC DNA]</scope>
    <source>
        <strain evidence="1 2">DSM 45763</strain>
    </source>
</reference>
<proteinExistence type="predicted"/>
<gene>
    <name evidence="1" type="ORF">HDA43_006868</name>
</gene>